<evidence type="ECO:0000313" key="6">
    <source>
        <dbReference type="Proteomes" id="UP001516400"/>
    </source>
</evidence>
<dbReference type="InterPro" id="IPR002562">
    <property type="entry name" value="3'-5'_exonuclease_dom"/>
</dbReference>
<sequence length="516" mass="59525">MADDELDLNTLGENDAELFEDMKDITEGEGGYTDDLESFLVENKLHEHLSLFRDQQIDFETLMILTETDLKSLGLPLGPFRKLTIALQKKKSDGDGLDESAKLDGKGESDLPGLADESNFRVIDESGDESDNHSVKSESTGKKKDDNKTVEPDKNHPYRYDLLNFKLADEFKEKVELQEPTTIESKTVEVIDDRRLKSVIRSLRKEKVIAVEAKHVDTYEKTLTLMQISTQNVDYLIDFAKCNHLILLLTDIFTNPNILKVFYDAKHDVKFLQKFYNLFTINAYCVRSAVTELKYETSSLYSLINKYVSYFKPTISECSQRPLRNDVKTNLRKETHYLLHIYYKTRNEAIEGGQFDSIVAVCTRICGYLHVPIRERKPQTYFSDYDKFNEAQKLAAEELNTWRETTAKDKNVDPNTIISTKDLKQVCLSLPIKKEELLAVADTRIIRIYLLKLLAILKAARKKYFNDPKDETKYDLKAIDTTKVAKADRRPRRALTSRNRRRTSRARPAAPNRSRI</sequence>
<dbReference type="Gene3D" id="1.10.150.50">
    <property type="entry name" value="Transcription Factor, Ets-1"/>
    <property type="match status" value="1"/>
</dbReference>
<dbReference type="SMART" id="SM00454">
    <property type="entry name" value="SAM"/>
    <property type="match status" value="1"/>
</dbReference>
<dbReference type="InterPro" id="IPR013761">
    <property type="entry name" value="SAM/pointed_sf"/>
</dbReference>
<keyword evidence="2" id="KW-0539">Nucleus</keyword>
<evidence type="ECO:0000256" key="2">
    <source>
        <dbReference type="ARBA" id="ARBA00023242"/>
    </source>
</evidence>
<dbReference type="Pfam" id="PF01612">
    <property type="entry name" value="DNA_pol_A_exo1"/>
    <property type="match status" value="1"/>
</dbReference>
<dbReference type="GO" id="GO:0005634">
    <property type="term" value="C:nucleus"/>
    <property type="evidence" value="ECO:0007669"/>
    <property type="project" value="UniProtKB-SubCell"/>
</dbReference>
<dbReference type="Pfam" id="PF00570">
    <property type="entry name" value="HRDC"/>
    <property type="match status" value="1"/>
</dbReference>
<comment type="caution">
    <text evidence="5">The sequence shown here is derived from an EMBL/GenBank/DDBJ whole genome shotgun (WGS) entry which is preliminary data.</text>
</comment>
<protein>
    <recommendedName>
        <fullName evidence="4">HRDC domain-containing protein</fullName>
    </recommendedName>
</protein>
<feature type="compositionally biased region" description="Basic residues" evidence="3">
    <location>
        <begin position="489"/>
        <end position="505"/>
    </location>
</feature>
<dbReference type="SUPFAM" id="SSF47769">
    <property type="entry name" value="SAM/Pointed domain"/>
    <property type="match status" value="1"/>
</dbReference>
<dbReference type="InterPro" id="IPR045092">
    <property type="entry name" value="Rrp6-like"/>
</dbReference>
<dbReference type="SUPFAM" id="SSF53098">
    <property type="entry name" value="Ribonuclease H-like"/>
    <property type="match status" value="1"/>
</dbReference>
<dbReference type="SUPFAM" id="SSF47819">
    <property type="entry name" value="HRDC-like"/>
    <property type="match status" value="1"/>
</dbReference>
<gene>
    <name evidence="5" type="ORF">HHI36_015838</name>
</gene>
<comment type="subcellular location">
    <subcellularLocation>
        <location evidence="1">Nucleus</location>
    </subcellularLocation>
</comment>
<dbReference type="SMART" id="SM00474">
    <property type="entry name" value="35EXOc"/>
    <property type="match status" value="1"/>
</dbReference>
<feature type="region of interest" description="Disordered" evidence="3">
    <location>
        <begin position="484"/>
        <end position="516"/>
    </location>
</feature>
<dbReference type="Gene3D" id="3.30.420.10">
    <property type="entry name" value="Ribonuclease H-like superfamily/Ribonuclease H"/>
    <property type="match status" value="1"/>
</dbReference>
<dbReference type="Gene3D" id="1.10.150.80">
    <property type="entry name" value="HRDC domain"/>
    <property type="match status" value="1"/>
</dbReference>
<dbReference type="PANTHER" id="PTHR12124:SF47">
    <property type="entry name" value="EXOSOME COMPONENT 10"/>
    <property type="match status" value="1"/>
</dbReference>
<keyword evidence="6" id="KW-1185">Reference proteome</keyword>
<dbReference type="InterPro" id="IPR010997">
    <property type="entry name" value="HRDC-like_sf"/>
</dbReference>
<evidence type="ECO:0000256" key="3">
    <source>
        <dbReference type="SAM" id="MobiDB-lite"/>
    </source>
</evidence>
<dbReference type="Proteomes" id="UP001516400">
    <property type="component" value="Unassembled WGS sequence"/>
</dbReference>
<dbReference type="Pfam" id="PF00536">
    <property type="entry name" value="SAM_1"/>
    <property type="match status" value="1"/>
</dbReference>
<dbReference type="EMBL" id="JABFTP020000062">
    <property type="protein sequence ID" value="KAL3274450.1"/>
    <property type="molecule type" value="Genomic_DNA"/>
</dbReference>
<accession>A0ABD2N6Z8</accession>
<evidence type="ECO:0000259" key="4">
    <source>
        <dbReference type="PROSITE" id="PS50967"/>
    </source>
</evidence>
<feature type="compositionally biased region" description="Low complexity" evidence="3">
    <location>
        <begin position="506"/>
        <end position="516"/>
    </location>
</feature>
<organism evidence="5 6">
    <name type="scientific">Cryptolaemus montrouzieri</name>
    <dbReference type="NCBI Taxonomy" id="559131"/>
    <lineage>
        <taxon>Eukaryota</taxon>
        <taxon>Metazoa</taxon>
        <taxon>Ecdysozoa</taxon>
        <taxon>Arthropoda</taxon>
        <taxon>Hexapoda</taxon>
        <taxon>Insecta</taxon>
        <taxon>Pterygota</taxon>
        <taxon>Neoptera</taxon>
        <taxon>Endopterygota</taxon>
        <taxon>Coleoptera</taxon>
        <taxon>Polyphaga</taxon>
        <taxon>Cucujiformia</taxon>
        <taxon>Coccinelloidea</taxon>
        <taxon>Coccinellidae</taxon>
        <taxon>Scymninae</taxon>
        <taxon>Scymnini</taxon>
        <taxon>Cryptolaemus</taxon>
    </lineage>
</organism>
<proteinExistence type="predicted"/>
<dbReference type="PANTHER" id="PTHR12124">
    <property type="entry name" value="POLYMYOSITIS/SCLERODERMA AUTOANTIGEN-RELATED"/>
    <property type="match status" value="1"/>
</dbReference>
<feature type="region of interest" description="Disordered" evidence="3">
    <location>
        <begin position="92"/>
        <end position="156"/>
    </location>
</feature>
<evidence type="ECO:0000313" key="5">
    <source>
        <dbReference type="EMBL" id="KAL3274450.1"/>
    </source>
</evidence>
<feature type="compositionally biased region" description="Basic and acidic residues" evidence="3">
    <location>
        <begin position="118"/>
        <end position="156"/>
    </location>
</feature>
<dbReference type="InterPro" id="IPR044876">
    <property type="entry name" value="HRDC_dom_sf"/>
</dbReference>
<feature type="domain" description="HRDC" evidence="4">
    <location>
        <begin position="389"/>
        <end position="467"/>
    </location>
</feature>
<reference evidence="5 6" key="1">
    <citation type="journal article" date="2021" name="BMC Biol.">
        <title>Horizontally acquired antibacterial genes associated with adaptive radiation of ladybird beetles.</title>
        <authorList>
            <person name="Li H.S."/>
            <person name="Tang X.F."/>
            <person name="Huang Y.H."/>
            <person name="Xu Z.Y."/>
            <person name="Chen M.L."/>
            <person name="Du X.Y."/>
            <person name="Qiu B.Y."/>
            <person name="Chen P.T."/>
            <person name="Zhang W."/>
            <person name="Slipinski A."/>
            <person name="Escalona H.E."/>
            <person name="Waterhouse R.M."/>
            <person name="Zwick A."/>
            <person name="Pang H."/>
        </authorList>
    </citation>
    <scope>NUCLEOTIDE SEQUENCE [LARGE SCALE GENOMIC DNA]</scope>
    <source>
        <strain evidence="5">SYSU2018</strain>
    </source>
</reference>
<dbReference type="InterPro" id="IPR002121">
    <property type="entry name" value="HRDC_dom"/>
</dbReference>
<feature type="compositionally biased region" description="Basic and acidic residues" evidence="3">
    <location>
        <begin position="92"/>
        <end position="109"/>
    </location>
</feature>
<name>A0ABD2N6Z8_9CUCU</name>
<dbReference type="AlphaFoldDB" id="A0ABD2N6Z8"/>
<dbReference type="PROSITE" id="PS50967">
    <property type="entry name" value="HRDC"/>
    <property type="match status" value="1"/>
</dbReference>
<evidence type="ECO:0000256" key="1">
    <source>
        <dbReference type="ARBA" id="ARBA00004123"/>
    </source>
</evidence>
<dbReference type="InterPro" id="IPR036397">
    <property type="entry name" value="RNaseH_sf"/>
</dbReference>
<dbReference type="InterPro" id="IPR012337">
    <property type="entry name" value="RNaseH-like_sf"/>
</dbReference>
<dbReference type="InterPro" id="IPR001660">
    <property type="entry name" value="SAM"/>
</dbReference>